<evidence type="ECO:0000259" key="1">
    <source>
        <dbReference type="PROSITE" id="PS50879"/>
    </source>
</evidence>
<comment type="caution">
    <text evidence="2">The sequence shown here is derived from an EMBL/GenBank/DDBJ whole genome shotgun (WGS) entry which is preliminary data.</text>
</comment>
<organism evidence="2 3">
    <name type="scientific">Colocasia esculenta</name>
    <name type="common">Wild taro</name>
    <name type="synonym">Arum esculentum</name>
    <dbReference type="NCBI Taxonomy" id="4460"/>
    <lineage>
        <taxon>Eukaryota</taxon>
        <taxon>Viridiplantae</taxon>
        <taxon>Streptophyta</taxon>
        <taxon>Embryophyta</taxon>
        <taxon>Tracheophyta</taxon>
        <taxon>Spermatophyta</taxon>
        <taxon>Magnoliopsida</taxon>
        <taxon>Liliopsida</taxon>
        <taxon>Araceae</taxon>
        <taxon>Aroideae</taxon>
        <taxon>Colocasieae</taxon>
        <taxon>Colocasia</taxon>
    </lineage>
</organism>
<dbReference type="EMBL" id="NMUH01007435">
    <property type="protein sequence ID" value="MQM17261.1"/>
    <property type="molecule type" value="Genomic_DNA"/>
</dbReference>
<gene>
    <name evidence="2" type="ORF">Taro_050231</name>
</gene>
<evidence type="ECO:0000313" key="3">
    <source>
        <dbReference type="Proteomes" id="UP000652761"/>
    </source>
</evidence>
<protein>
    <recommendedName>
        <fullName evidence="1">RNase H type-1 domain-containing protein</fullName>
    </recommendedName>
</protein>
<dbReference type="InterPro" id="IPR026960">
    <property type="entry name" value="RVT-Znf"/>
</dbReference>
<dbReference type="InterPro" id="IPR036397">
    <property type="entry name" value="RNaseH_sf"/>
</dbReference>
<name>A0A843XDA4_COLES</name>
<accession>A0A843XDA4</accession>
<keyword evidence="3" id="KW-1185">Reference proteome</keyword>
<dbReference type="InterPro" id="IPR053151">
    <property type="entry name" value="RNase_H-like"/>
</dbReference>
<dbReference type="OrthoDB" id="787155at2759"/>
<dbReference type="AlphaFoldDB" id="A0A843XDA4"/>
<dbReference type="Proteomes" id="UP000652761">
    <property type="component" value="Unassembled WGS sequence"/>
</dbReference>
<dbReference type="GO" id="GO:0003676">
    <property type="term" value="F:nucleic acid binding"/>
    <property type="evidence" value="ECO:0007669"/>
    <property type="project" value="InterPro"/>
</dbReference>
<evidence type="ECO:0000313" key="2">
    <source>
        <dbReference type="EMBL" id="MQM17261.1"/>
    </source>
</evidence>
<feature type="domain" description="RNase H type-1" evidence="1">
    <location>
        <begin position="295"/>
        <end position="424"/>
    </location>
</feature>
<dbReference type="Gene3D" id="3.30.420.10">
    <property type="entry name" value="Ribonuclease H-like superfamily/Ribonuclease H"/>
    <property type="match status" value="1"/>
</dbReference>
<dbReference type="PANTHER" id="PTHR47723:SF19">
    <property type="entry name" value="POLYNUCLEOTIDYL TRANSFERASE, RIBONUCLEASE H-LIKE SUPERFAMILY PROTEIN"/>
    <property type="match status" value="1"/>
</dbReference>
<dbReference type="CDD" id="cd06222">
    <property type="entry name" value="RNase_H_like"/>
    <property type="match status" value="1"/>
</dbReference>
<dbReference type="SUPFAM" id="SSF53098">
    <property type="entry name" value="Ribonuclease H-like"/>
    <property type="match status" value="1"/>
</dbReference>
<dbReference type="InterPro" id="IPR012337">
    <property type="entry name" value="RNaseH-like_sf"/>
</dbReference>
<dbReference type="PANTHER" id="PTHR47723">
    <property type="entry name" value="OS05G0353850 PROTEIN"/>
    <property type="match status" value="1"/>
</dbReference>
<dbReference type="GO" id="GO:0004523">
    <property type="term" value="F:RNA-DNA hybrid ribonuclease activity"/>
    <property type="evidence" value="ECO:0007669"/>
    <property type="project" value="InterPro"/>
</dbReference>
<proteinExistence type="predicted"/>
<dbReference type="PROSITE" id="PS50879">
    <property type="entry name" value="RNASE_H_1"/>
    <property type="match status" value="1"/>
</dbReference>
<dbReference type="InterPro" id="IPR002156">
    <property type="entry name" value="RNaseH_domain"/>
</dbReference>
<dbReference type="Pfam" id="PF13456">
    <property type="entry name" value="RVT_3"/>
    <property type="match status" value="1"/>
</dbReference>
<dbReference type="Pfam" id="PF13966">
    <property type="entry name" value="zf-RVT"/>
    <property type="match status" value="1"/>
</dbReference>
<dbReference type="InterPro" id="IPR044730">
    <property type="entry name" value="RNase_H-like_dom_plant"/>
</dbReference>
<reference evidence="2" key="1">
    <citation type="submission" date="2017-07" db="EMBL/GenBank/DDBJ databases">
        <title>Taro Niue Genome Assembly and Annotation.</title>
        <authorList>
            <person name="Atibalentja N."/>
            <person name="Keating K."/>
            <person name="Fields C.J."/>
        </authorList>
    </citation>
    <scope>NUCLEOTIDE SEQUENCE</scope>
    <source>
        <strain evidence="2">Niue_2</strain>
        <tissue evidence="2">Leaf</tissue>
    </source>
</reference>
<sequence>MNAMKIIRDNTRWVHGNGRNSRILQDIWIGDTPLGNIFQADNEAVNASLSDVAFDIFHPLRSSISQSRMEGLELSSEEDKCMWAASNNGYFTTKSAYNLIRPRGVHRPAVVKLWHNSFYRRASLFSWKILYRAVPVDARISEIGIPLVSCCCCCHLPKTKDLDHLFINSDFAVTLWRWIHPLVSPKVTLHSHITARLWSFVQNSNICSPHGFVSLYSIILMMWYIWKERCSRRFESTHSSVGAIINNIKSSVAHSLSTLHFKADPNSQNLQILLWFGYAPRCSTKMLKLIRWIPPICDFSLNVDGACKGNPGECGGGGCIRDPQGNVHMAFSHFYDVGTSMIAEVRALCDGLRLANYSGYRLSIIYSDSQVLVNSICEEKMLSWRLYKWWREVRSLISQEPILLSHVYRETNQLADALANFALKVRCNGVFWVAHNLPHPCKGPMYIDNSGLMHVRMV</sequence>